<gene>
    <name evidence="5" type="primary">LOC105161945</name>
</gene>
<dbReference type="KEGG" id="sind:105161945"/>
<keyword evidence="2" id="KW-1184">Jasmonic acid signaling pathway</keyword>
<evidence type="ECO:0000256" key="1">
    <source>
        <dbReference type="ARBA" id="ARBA00008614"/>
    </source>
</evidence>
<comment type="function">
    <text evidence="2">Repressor of jasmonate responses.</text>
</comment>
<dbReference type="GO" id="GO:0005634">
    <property type="term" value="C:nucleus"/>
    <property type="evidence" value="ECO:0007669"/>
    <property type="project" value="UniProtKB-SubCell"/>
</dbReference>
<proteinExistence type="inferred from homology"/>
<dbReference type="Pfam" id="PF09425">
    <property type="entry name" value="Jas_motif"/>
    <property type="match status" value="1"/>
</dbReference>
<keyword evidence="4" id="KW-1185">Reference proteome</keyword>
<comment type="domain">
    <text evidence="2">The jas domain is required for interaction with COI1.</text>
</comment>
<dbReference type="Proteomes" id="UP000504604">
    <property type="component" value="Linkage group LG5"/>
</dbReference>
<dbReference type="PANTHER" id="PTHR33077:SF140">
    <property type="entry name" value="PROTEIN TIFY 10B"/>
    <property type="match status" value="1"/>
</dbReference>
<dbReference type="GO" id="GO:0031347">
    <property type="term" value="P:regulation of defense response"/>
    <property type="evidence" value="ECO:0007669"/>
    <property type="project" value="UniProtKB-UniRule"/>
</dbReference>
<dbReference type="OrthoDB" id="1937734at2759"/>
<comment type="subcellular location">
    <subcellularLocation>
        <location evidence="2">Nucleus</location>
    </subcellularLocation>
</comment>
<name>A0A6I9TBW4_SESIN</name>
<dbReference type="GO" id="GO:2000022">
    <property type="term" value="P:regulation of jasmonic acid mediated signaling pathway"/>
    <property type="evidence" value="ECO:0007669"/>
    <property type="project" value="UniProtKB-UniRule"/>
</dbReference>
<dbReference type="FunCoup" id="A0A6I9TBW4">
    <property type="interactions" value="1153"/>
</dbReference>
<accession>A0A6I9TBW4</accession>
<sequence>MGSLEKMDSGRGRSSFSQTCSLLSQYLKVKGSFGDLSLGLTPNLADQPKGTMNLLPMIEKSGHSAGAGAGNLNVQLNKLPQLAVAGEKTPMTEAETAQMTIFYGGQVIVFNDFPANKAKEIMTLASKCSAATNLHPAAFAPPLAAQSPAESATSTPNIAPACGIQECARRPPQPPLGSDLPIMRQKSLARFLEKRKDRITANAPYQTSKPATAPPKTAETWLGLAPQFPVQIQRH</sequence>
<dbReference type="InParanoid" id="A0A6I9TBW4"/>
<dbReference type="Gramene" id="SIN_1007561.t">
    <property type="protein sequence ID" value="SIN_1007561.t"/>
    <property type="gene ID" value="SIN_1007561"/>
</dbReference>
<dbReference type="InterPro" id="IPR040390">
    <property type="entry name" value="TIFY/JAZ"/>
</dbReference>
<dbReference type="GO" id="GO:0009611">
    <property type="term" value="P:response to wounding"/>
    <property type="evidence" value="ECO:0007669"/>
    <property type="project" value="UniProtKB-UniRule"/>
</dbReference>
<dbReference type="GeneID" id="105161945"/>
<evidence type="ECO:0000256" key="2">
    <source>
        <dbReference type="RuleBase" id="RU369065"/>
    </source>
</evidence>
<evidence type="ECO:0000313" key="5">
    <source>
        <dbReference type="RefSeq" id="XP_011078125.1"/>
    </source>
</evidence>
<dbReference type="PROSITE" id="PS51320">
    <property type="entry name" value="TIFY"/>
    <property type="match status" value="1"/>
</dbReference>
<comment type="similarity">
    <text evidence="1 2">Belongs to the TIFY/JAZ family.</text>
</comment>
<feature type="domain" description="Tify" evidence="3">
    <location>
        <begin position="92"/>
        <end position="127"/>
    </location>
</feature>
<protein>
    <recommendedName>
        <fullName evidence="2">Protein TIFY</fullName>
    </recommendedName>
    <alternativeName>
        <fullName evidence="2">Jasmonate ZIM domain-containing protein</fullName>
    </alternativeName>
</protein>
<dbReference type="Pfam" id="PF06200">
    <property type="entry name" value="tify"/>
    <property type="match status" value="1"/>
</dbReference>
<evidence type="ECO:0000259" key="3">
    <source>
        <dbReference type="PROSITE" id="PS51320"/>
    </source>
</evidence>
<dbReference type="PANTHER" id="PTHR33077">
    <property type="entry name" value="PROTEIN TIFY 4A-RELATED-RELATED"/>
    <property type="match status" value="1"/>
</dbReference>
<evidence type="ECO:0000313" key="4">
    <source>
        <dbReference type="Proteomes" id="UP000504604"/>
    </source>
</evidence>
<organism evidence="4 5">
    <name type="scientific">Sesamum indicum</name>
    <name type="common">Oriental sesame</name>
    <name type="synonym">Sesamum orientale</name>
    <dbReference type="NCBI Taxonomy" id="4182"/>
    <lineage>
        <taxon>Eukaryota</taxon>
        <taxon>Viridiplantae</taxon>
        <taxon>Streptophyta</taxon>
        <taxon>Embryophyta</taxon>
        <taxon>Tracheophyta</taxon>
        <taxon>Spermatophyta</taxon>
        <taxon>Magnoliopsida</taxon>
        <taxon>eudicotyledons</taxon>
        <taxon>Gunneridae</taxon>
        <taxon>Pentapetalae</taxon>
        <taxon>asterids</taxon>
        <taxon>lamiids</taxon>
        <taxon>Lamiales</taxon>
        <taxon>Pedaliaceae</taxon>
        <taxon>Sesamum</taxon>
    </lineage>
</organism>
<dbReference type="InterPro" id="IPR010399">
    <property type="entry name" value="Tify_dom"/>
</dbReference>
<reference evidence="5" key="1">
    <citation type="submission" date="2025-08" db="UniProtKB">
        <authorList>
            <consortium name="RefSeq"/>
        </authorList>
    </citation>
    <scope>IDENTIFICATION</scope>
</reference>
<keyword evidence="2" id="KW-0539">Nucleus</keyword>
<dbReference type="InterPro" id="IPR018467">
    <property type="entry name" value="CCT_CS"/>
</dbReference>
<dbReference type="AlphaFoldDB" id="A0A6I9TBW4"/>
<dbReference type="RefSeq" id="XP_011078125.1">
    <property type="nucleotide sequence ID" value="XM_011079823.2"/>
</dbReference>
<dbReference type="SMART" id="SM00979">
    <property type="entry name" value="TIFY"/>
    <property type="match status" value="1"/>
</dbReference>